<keyword evidence="3" id="KW-0482">Metalloprotease</keyword>
<dbReference type="Pfam" id="PF02517">
    <property type="entry name" value="Rce1-like"/>
    <property type="match status" value="1"/>
</dbReference>
<comment type="caution">
    <text evidence="3">The sequence shown here is derived from an EMBL/GenBank/DDBJ whole genome shotgun (WGS) entry which is preliminary data.</text>
</comment>
<feature type="transmembrane region" description="Helical" evidence="1">
    <location>
        <begin position="61"/>
        <end position="79"/>
    </location>
</feature>
<dbReference type="PROSITE" id="PS50106">
    <property type="entry name" value="PDZ"/>
    <property type="match status" value="1"/>
</dbReference>
<feature type="transmembrane region" description="Helical" evidence="1">
    <location>
        <begin position="177"/>
        <end position="195"/>
    </location>
</feature>
<keyword evidence="1" id="KW-1133">Transmembrane helix</keyword>
<keyword evidence="3" id="KW-0645">Protease</keyword>
<organism evidence="3 4">
    <name type="scientific">Gemmata palustris</name>
    <dbReference type="NCBI Taxonomy" id="2822762"/>
    <lineage>
        <taxon>Bacteria</taxon>
        <taxon>Pseudomonadati</taxon>
        <taxon>Planctomycetota</taxon>
        <taxon>Planctomycetia</taxon>
        <taxon>Gemmatales</taxon>
        <taxon>Gemmataceae</taxon>
        <taxon>Gemmata</taxon>
    </lineage>
</organism>
<dbReference type="InterPro" id="IPR036034">
    <property type="entry name" value="PDZ_sf"/>
</dbReference>
<keyword evidence="3" id="KW-0378">Hydrolase</keyword>
<evidence type="ECO:0000259" key="2">
    <source>
        <dbReference type="PROSITE" id="PS50106"/>
    </source>
</evidence>
<feature type="transmembrane region" description="Helical" evidence="1">
    <location>
        <begin position="144"/>
        <end position="165"/>
    </location>
</feature>
<feature type="transmembrane region" description="Helical" evidence="1">
    <location>
        <begin position="100"/>
        <end position="124"/>
    </location>
</feature>
<keyword evidence="4" id="KW-1185">Reference proteome</keyword>
<protein>
    <submittedName>
        <fullName evidence="3">CPBP family intramembrane metalloprotease</fullName>
        <ecNumber evidence="3">3.4.24.-</ecNumber>
    </submittedName>
</protein>
<feature type="transmembrane region" description="Helical" evidence="1">
    <location>
        <begin position="226"/>
        <end position="245"/>
    </location>
</feature>
<dbReference type="InterPro" id="IPR001478">
    <property type="entry name" value="PDZ"/>
</dbReference>
<evidence type="ECO:0000256" key="1">
    <source>
        <dbReference type="SAM" id="Phobius"/>
    </source>
</evidence>
<proteinExistence type="predicted"/>
<evidence type="ECO:0000313" key="3">
    <source>
        <dbReference type="EMBL" id="MBP3953988.1"/>
    </source>
</evidence>
<dbReference type="EC" id="3.4.24.-" evidence="3"/>
<dbReference type="SUPFAM" id="SSF50156">
    <property type="entry name" value="PDZ domain-like"/>
    <property type="match status" value="1"/>
</dbReference>
<dbReference type="Gene3D" id="2.30.42.10">
    <property type="match status" value="1"/>
</dbReference>
<dbReference type="Pfam" id="PF13180">
    <property type="entry name" value="PDZ_2"/>
    <property type="match status" value="1"/>
</dbReference>
<reference evidence="3 4" key="1">
    <citation type="submission" date="2021-04" db="EMBL/GenBank/DDBJ databases">
        <authorList>
            <person name="Ivanova A."/>
        </authorList>
    </citation>
    <scope>NUCLEOTIDE SEQUENCE [LARGE SCALE GENOMIC DNA]</scope>
    <source>
        <strain evidence="3 4">G18</strain>
    </source>
</reference>
<gene>
    <name evidence="3" type="ORF">J8F10_01570</name>
</gene>
<dbReference type="Proteomes" id="UP000676565">
    <property type="component" value="Unassembled WGS sequence"/>
</dbReference>
<dbReference type="SMART" id="SM00228">
    <property type="entry name" value="PDZ"/>
    <property type="match status" value="1"/>
</dbReference>
<keyword evidence="1" id="KW-0812">Transmembrane</keyword>
<dbReference type="EMBL" id="JAGKQQ010000001">
    <property type="protein sequence ID" value="MBP3953988.1"/>
    <property type="molecule type" value="Genomic_DNA"/>
</dbReference>
<dbReference type="InterPro" id="IPR052710">
    <property type="entry name" value="CAAX_protease"/>
</dbReference>
<name>A0ABS5BJV2_9BACT</name>
<dbReference type="InterPro" id="IPR003675">
    <property type="entry name" value="Rce1/LyrA-like_dom"/>
</dbReference>
<keyword evidence="1" id="KW-0472">Membrane</keyword>
<accession>A0ABS5BJV2</accession>
<feature type="transmembrane region" description="Helical" evidence="1">
    <location>
        <begin position="201"/>
        <end position="219"/>
    </location>
</feature>
<dbReference type="PANTHER" id="PTHR36435:SF1">
    <property type="entry name" value="CAAX AMINO TERMINAL PROTEASE FAMILY PROTEIN"/>
    <property type="match status" value="1"/>
</dbReference>
<dbReference type="PANTHER" id="PTHR36435">
    <property type="entry name" value="SLR1288 PROTEIN"/>
    <property type="match status" value="1"/>
</dbReference>
<dbReference type="GO" id="GO:0008237">
    <property type="term" value="F:metallopeptidase activity"/>
    <property type="evidence" value="ECO:0007669"/>
    <property type="project" value="UniProtKB-KW"/>
</dbReference>
<dbReference type="RefSeq" id="WP_210652024.1">
    <property type="nucleotide sequence ID" value="NZ_JAGKQQ010000001.1"/>
</dbReference>
<feature type="domain" description="PDZ" evidence="2">
    <location>
        <begin position="252"/>
        <end position="290"/>
    </location>
</feature>
<evidence type="ECO:0000313" key="4">
    <source>
        <dbReference type="Proteomes" id="UP000676565"/>
    </source>
</evidence>
<sequence length="338" mass="36623">MNSVERPDADISATPNTSGIAFRAVPWHLNHALVGLVPLIAIILVASIGTLAQAVPLVGRLIALVFAQVWSVAYPLALARRYGWRPRFSVQPRRIVIEALIAVPIMCAVWVSLALGYVAWSALFGEPPQGTNPLESAGRTTHPMFLLLITVLAVVAAPVTEEVLFRGMVYRAFCRSTVRFIALVIQAAVFGLFHWSYGPTHVVTIGVMGLALALVYDLRKTLLTPIFCHGLHNATVFAVFFLTTWTPNPPVLGINGTPHENGMLVTHVTPDSGAGAAGIRTGDVLHSVNGWGIQTTQHVRDAIRDNKPGDRVPVKYIRNGELHGALVLLRGRQELSPE</sequence>
<feature type="transmembrane region" description="Helical" evidence="1">
    <location>
        <begin position="32"/>
        <end position="55"/>
    </location>
</feature>